<accession>A0A0F3IHM2</accession>
<keyword evidence="2" id="KW-0004">4Fe-4S</keyword>
<dbReference type="SFLD" id="SFLDS00029">
    <property type="entry name" value="Radical_SAM"/>
    <property type="match status" value="1"/>
</dbReference>
<dbReference type="Pfam" id="PF13186">
    <property type="entry name" value="SPASM"/>
    <property type="match status" value="1"/>
</dbReference>
<dbReference type="PIRSF" id="PIRSF037420">
    <property type="entry name" value="PQQ_syn_pqqE"/>
    <property type="match status" value="1"/>
</dbReference>
<keyword evidence="3" id="KW-0949">S-adenosyl-L-methionine</keyword>
<dbReference type="InterPro" id="IPR023885">
    <property type="entry name" value="4Fe4S-binding_SPASM_dom"/>
</dbReference>
<dbReference type="PANTHER" id="PTHR11228:SF7">
    <property type="entry name" value="PQQA PEPTIDE CYCLASE"/>
    <property type="match status" value="1"/>
</dbReference>
<evidence type="ECO:0000256" key="6">
    <source>
        <dbReference type="ARBA" id="ARBA00023014"/>
    </source>
</evidence>
<comment type="cofactor">
    <cofactor evidence="1">
        <name>[4Fe-4S] cluster</name>
        <dbReference type="ChEBI" id="CHEBI:49883"/>
    </cofactor>
</comment>
<dbReference type="GO" id="GO:0046872">
    <property type="term" value="F:metal ion binding"/>
    <property type="evidence" value="ECO:0007669"/>
    <property type="project" value="UniProtKB-KW"/>
</dbReference>
<gene>
    <name evidence="8" type="ORF">VZ94_12520</name>
</gene>
<feature type="domain" description="Radical SAM core" evidence="7">
    <location>
        <begin position="30"/>
        <end position="252"/>
    </location>
</feature>
<dbReference type="Gene3D" id="3.20.20.70">
    <property type="entry name" value="Aldolase class I"/>
    <property type="match status" value="1"/>
</dbReference>
<evidence type="ECO:0000313" key="9">
    <source>
        <dbReference type="Proteomes" id="UP000033684"/>
    </source>
</evidence>
<dbReference type="InterPro" id="IPR013785">
    <property type="entry name" value="Aldolase_TIM"/>
</dbReference>
<comment type="caution">
    <text evidence="8">The sequence shown here is derived from an EMBL/GenBank/DDBJ whole genome shotgun (WGS) entry which is preliminary data.</text>
</comment>
<dbReference type="AlphaFoldDB" id="A0A0F3IHM2"/>
<dbReference type="PROSITE" id="PS51918">
    <property type="entry name" value="RADICAL_SAM"/>
    <property type="match status" value="1"/>
</dbReference>
<dbReference type="CDD" id="cd21109">
    <property type="entry name" value="SPASM"/>
    <property type="match status" value="1"/>
</dbReference>
<evidence type="ECO:0000259" key="7">
    <source>
        <dbReference type="PROSITE" id="PS51918"/>
    </source>
</evidence>
<keyword evidence="5" id="KW-0408">Iron</keyword>
<evidence type="ECO:0000256" key="2">
    <source>
        <dbReference type="ARBA" id="ARBA00022485"/>
    </source>
</evidence>
<sequence length="357" mass="41328">MKATSLLQLGYKHARNDILEEIYLNTGIDKVKPVVIYGIVNERCNYKCRYCEYWRLPKYQDELSIQEWKDALTSLHDYIGSFHIEFSGGEPFIKKDFIELLEFCHHKGLKWGVTTNGSGLTKSIVERVVAAQPFNINISMDAHIAEIHDYVRGIPGSLERITKQLKMLIEERNKKNQTFPITIKPVVHASNLHILHEIPKWAQALGATAVNFQPIDRWTDETYSELWVNEDRFSELQTVVENLLEQKKAGMPILNSETTLKLWPAHFREEKAPSTVGACRVGLRNYFIRTNGDVEVCWYYSPIGNVKRQTAREIWESEDARLRRKETTSCDRLCLFTCLSQKTILDKAKMAFTLLKN</sequence>
<dbReference type="InterPro" id="IPR017200">
    <property type="entry name" value="PqqE-like"/>
</dbReference>
<dbReference type="Pfam" id="PF04055">
    <property type="entry name" value="Radical_SAM"/>
    <property type="match status" value="1"/>
</dbReference>
<proteinExistence type="predicted"/>
<evidence type="ECO:0000256" key="3">
    <source>
        <dbReference type="ARBA" id="ARBA00022691"/>
    </source>
</evidence>
<reference evidence="8 9" key="2">
    <citation type="journal article" date="2016" name="Microb. Ecol.">
        <title>Genome Characteristics of a Novel Type I Methanotroph (Sn10-6) Isolated from a Flooded Indian Rice Field.</title>
        <authorList>
            <person name="Rahalkar M.C."/>
            <person name="Pandit P.S."/>
            <person name="Dhakephalkar P.K."/>
            <person name="Pore S."/>
            <person name="Arora P."/>
            <person name="Kapse N."/>
        </authorList>
    </citation>
    <scope>NUCLEOTIDE SEQUENCE [LARGE SCALE GENOMIC DNA]</scope>
    <source>
        <strain evidence="8 9">Sn10-6</strain>
    </source>
</reference>
<dbReference type="GO" id="GO:0051539">
    <property type="term" value="F:4 iron, 4 sulfur cluster binding"/>
    <property type="evidence" value="ECO:0007669"/>
    <property type="project" value="UniProtKB-KW"/>
</dbReference>
<dbReference type="CDD" id="cd01335">
    <property type="entry name" value="Radical_SAM"/>
    <property type="match status" value="1"/>
</dbReference>
<dbReference type="SUPFAM" id="SSF102114">
    <property type="entry name" value="Radical SAM enzymes"/>
    <property type="match status" value="1"/>
</dbReference>
<evidence type="ECO:0000256" key="1">
    <source>
        <dbReference type="ARBA" id="ARBA00001966"/>
    </source>
</evidence>
<dbReference type="InterPro" id="IPR058240">
    <property type="entry name" value="rSAM_sf"/>
</dbReference>
<protein>
    <submittedName>
        <fullName evidence="8">Radical SAM protein</fullName>
    </submittedName>
</protein>
<dbReference type="GO" id="GO:0003824">
    <property type="term" value="F:catalytic activity"/>
    <property type="evidence" value="ECO:0007669"/>
    <property type="project" value="InterPro"/>
</dbReference>
<dbReference type="SFLD" id="SFLDG01067">
    <property type="entry name" value="SPASM/twitch_domain_containing"/>
    <property type="match status" value="1"/>
</dbReference>
<dbReference type="OrthoDB" id="9792276at2"/>
<name>A0A0F3IHM2_9GAMM</name>
<dbReference type="InterPro" id="IPR007197">
    <property type="entry name" value="rSAM"/>
</dbReference>
<keyword evidence="6" id="KW-0411">Iron-sulfur</keyword>
<dbReference type="SFLD" id="SFLDG01386">
    <property type="entry name" value="main_SPASM_domain-containing"/>
    <property type="match status" value="1"/>
</dbReference>
<evidence type="ECO:0000313" key="8">
    <source>
        <dbReference type="EMBL" id="KJV06246.1"/>
    </source>
</evidence>
<keyword evidence="9" id="KW-1185">Reference proteome</keyword>
<keyword evidence="4" id="KW-0479">Metal-binding</keyword>
<dbReference type="Proteomes" id="UP000033684">
    <property type="component" value="Unassembled WGS sequence"/>
</dbReference>
<reference evidence="9" key="1">
    <citation type="submission" date="2015-03" db="EMBL/GenBank/DDBJ databases">
        <title>Draft genome sequence of a novel methanotroph (Sn10-6) isolated from flooded ricefield rhizosphere in India.</title>
        <authorList>
            <person name="Pandit P.S."/>
            <person name="Pore S.D."/>
            <person name="Arora P."/>
            <person name="Kapse N.G."/>
            <person name="Dhakephalkar P.K."/>
            <person name="Rahalkar M.C."/>
        </authorList>
    </citation>
    <scope>NUCLEOTIDE SEQUENCE [LARGE SCALE GENOMIC DNA]</scope>
    <source>
        <strain evidence="9">Sn10-6</strain>
    </source>
</reference>
<organism evidence="8 9">
    <name type="scientific">Methylocucumis oryzae</name>
    <dbReference type="NCBI Taxonomy" id="1632867"/>
    <lineage>
        <taxon>Bacteria</taxon>
        <taxon>Pseudomonadati</taxon>
        <taxon>Pseudomonadota</taxon>
        <taxon>Gammaproteobacteria</taxon>
        <taxon>Methylococcales</taxon>
        <taxon>Methylococcaceae</taxon>
        <taxon>Methylocucumis</taxon>
    </lineage>
</organism>
<dbReference type="RefSeq" id="WP_045779485.1">
    <property type="nucleotide sequence ID" value="NZ_LAJX01000122.1"/>
</dbReference>
<dbReference type="EMBL" id="LAJX01000122">
    <property type="protein sequence ID" value="KJV06246.1"/>
    <property type="molecule type" value="Genomic_DNA"/>
</dbReference>
<dbReference type="InterPro" id="IPR050377">
    <property type="entry name" value="Radical_SAM_PqqE_MftC-like"/>
</dbReference>
<evidence type="ECO:0000256" key="4">
    <source>
        <dbReference type="ARBA" id="ARBA00022723"/>
    </source>
</evidence>
<dbReference type="PANTHER" id="PTHR11228">
    <property type="entry name" value="RADICAL SAM DOMAIN PROTEIN"/>
    <property type="match status" value="1"/>
</dbReference>
<evidence type="ECO:0000256" key="5">
    <source>
        <dbReference type="ARBA" id="ARBA00023004"/>
    </source>
</evidence>